<dbReference type="EMBL" id="LN609528">
    <property type="protein sequence ID" value="CEF64436.1"/>
    <property type="molecule type" value="Genomic_DNA"/>
</dbReference>
<dbReference type="WBParaSite" id="SRAE_1000269000.1">
    <property type="protein sequence ID" value="SRAE_1000269000.1"/>
    <property type="gene ID" value="WBGene00259306"/>
</dbReference>
<gene>
    <name evidence="2 4 5" type="ORF">SRAE_1000269000</name>
</gene>
<keyword evidence="3" id="KW-1185">Reference proteome</keyword>
<proteinExistence type="predicted"/>
<dbReference type="AlphaFoldDB" id="A0A090L3P0"/>
<dbReference type="CDD" id="cd09917">
    <property type="entry name" value="F-box_SF"/>
    <property type="match status" value="1"/>
</dbReference>
<dbReference type="SMART" id="SM00256">
    <property type="entry name" value="FBOX"/>
    <property type="match status" value="1"/>
</dbReference>
<dbReference type="Pfam" id="PF12937">
    <property type="entry name" value="F-box-like"/>
    <property type="match status" value="1"/>
</dbReference>
<dbReference type="GeneID" id="36376801"/>
<name>A0A090L3P0_STRRB</name>
<evidence type="ECO:0000313" key="5">
    <source>
        <dbReference type="WormBase" id="SRAE_1000269000"/>
    </source>
</evidence>
<organism evidence="2">
    <name type="scientific">Strongyloides ratti</name>
    <name type="common">Parasitic roundworm</name>
    <dbReference type="NCBI Taxonomy" id="34506"/>
    <lineage>
        <taxon>Eukaryota</taxon>
        <taxon>Metazoa</taxon>
        <taxon>Ecdysozoa</taxon>
        <taxon>Nematoda</taxon>
        <taxon>Chromadorea</taxon>
        <taxon>Rhabditida</taxon>
        <taxon>Tylenchina</taxon>
        <taxon>Panagrolaimomorpha</taxon>
        <taxon>Strongyloidoidea</taxon>
        <taxon>Strongyloididae</taxon>
        <taxon>Strongyloides</taxon>
    </lineage>
</organism>
<accession>A0A090L3P0</accession>
<dbReference type="SUPFAM" id="SSF81383">
    <property type="entry name" value="F-box domain"/>
    <property type="match status" value="1"/>
</dbReference>
<evidence type="ECO:0000259" key="1">
    <source>
        <dbReference type="PROSITE" id="PS50181"/>
    </source>
</evidence>
<dbReference type="InterPro" id="IPR001810">
    <property type="entry name" value="F-box_dom"/>
</dbReference>
<dbReference type="InterPro" id="IPR032675">
    <property type="entry name" value="LRR_dom_sf"/>
</dbReference>
<evidence type="ECO:0000313" key="4">
    <source>
        <dbReference type="WBParaSite" id="SRAE_1000269000.1"/>
    </source>
</evidence>
<dbReference type="PROSITE" id="PS50181">
    <property type="entry name" value="FBOX"/>
    <property type="match status" value="1"/>
</dbReference>
<evidence type="ECO:0000313" key="2">
    <source>
        <dbReference type="EMBL" id="CEF64436.1"/>
    </source>
</evidence>
<reference evidence="4" key="2">
    <citation type="submission" date="2020-12" db="UniProtKB">
        <authorList>
            <consortium name="WormBaseParasite"/>
        </authorList>
    </citation>
    <scope>IDENTIFICATION</scope>
</reference>
<dbReference type="CTD" id="36376801"/>
<dbReference type="WormBase" id="SRAE_1000269000">
    <property type="protein sequence ID" value="SRP07901"/>
    <property type="gene ID" value="WBGene00259306"/>
</dbReference>
<sequence length="336" mass="39770">MDKNPRLECIPISINSLPNEIYIRIFQLLPFKDLISAKKVNKRFYKIIDENHHHLRKKNALRVAIASNCRGDQLMVNLIISSFKKNCQPFFIKKHYKSFITDKKDLLKSLQMFDEKYISFIDIHGTDSPDIFKILGNWCRKGSYLETLSISDFGDDYLNTFNYFIDKISNVKDISIRHICTRKRSDQFLLKLGLQFMNKLEKIYLCECEHTLILNPKFILTLYKNNPKLEIIKLSSCNRSFIEDIIMDFGKNYHSNTNYPCKHNMITLYINTTHSINELIKTYKEIFYKLDYISSVNVLGKDNNYDELRIRKKCESCLIINKEIQMKFSNSVNTFH</sequence>
<evidence type="ECO:0000313" key="3">
    <source>
        <dbReference type="Proteomes" id="UP000035682"/>
    </source>
</evidence>
<dbReference type="RefSeq" id="XP_024503637.1">
    <property type="nucleotide sequence ID" value="XM_024649795.1"/>
</dbReference>
<reference evidence="2 3" key="1">
    <citation type="submission" date="2014-09" db="EMBL/GenBank/DDBJ databases">
        <authorList>
            <person name="Martin A.A."/>
        </authorList>
    </citation>
    <scope>NUCLEOTIDE SEQUENCE</scope>
    <source>
        <strain evidence="3">ED321</strain>
        <strain evidence="2">ED321 Heterogonic</strain>
    </source>
</reference>
<protein>
    <submittedName>
        <fullName evidence="2 4">F-box domain-containing protein</fullName>
    </submittedName>
</protein>
<dbReference type="Gene3D" id="3.80.10.10">
    <property type="entry name" value="Ribonuclease Inhibitor"/>
    <property type="match status" value="1"/>
</dbReference>
<dbReference type="Proteomes" id="UP000035682">
    <property type="component" value="Unplaced"/>
</dbReference>
<dbReference type="InterPro" id="IPR036047">
    <property type="entry name" value="F-box-like_dom_sf"/>
</dbReference>
<feature type="domain" description="F-box" evidence="1">
    <location>
        <begin position="11"/>
        <end position="58"/>
    </location>
</feature>